<reference evidence="8" key="1">
    <citation type="submission" date="2017-12" db="EMBL/GenBank/DDBJ databases">
        <title>Gene loss provides genomic basis for host adaptation in cereal stripe rust fungi.</title>
        <authorList>
            <person name="Xia C."/>
        </authorList>
    </citation>
    <scope>NUCLEOTIDE SEQUENCE [LARGE SCALE GENOMIC DNA]</scope>
    <source>
        <strain evidence="8">93-210</strain>
    </source>
</reference>
<comment type="caution">
    <text evidence="8">The sequence shown here is derived from an EMBL/GenBank/DDBJ whole genome shotgun (WGS) entry which is preliminary data.</text>
</comment>
<dbReference type="SMART" id="SM00133">
    <property type="entry name" value="S_TK_X"/>
    <property type="match status" value="1"/>
</dbReference>
<dbReference type="AlphaFoldDB" id="A0A2S4VCD2"/>
<feature type="domain" description="AGC-kinase C-terminal" evidence="7">
    <location>
        <begin position="46"/>
        <end position="114"/>
    </location>
</feature>
<dbReference type="Gene3D" id="3.30.200.20">
    <property type="entry name" value="Phosphorylase Kinase, domain 1"/>
    <property type="match status" value="1"/>
</dbReference>
<dbReference type="GO" id="GO:0005856">
    <property type="term" value="C:cytoskeleton"/>
    <property type="evidence" value="ECO:0007669"/>
    <property type="project" value="TreeGrafter"/>
</dbReference>
<gene>
    <name evidence="8" type="ORF">PSTT_08474</name>
</gene>
<keyword evidence="9" id="KW-1185">Reference proteome</keyword>
<protein>
    <recommendedName>
        <fullName evidence="1">non-specific serine/threonine protein kinase</fullName>
        <ecNumber evidence="1">2.7.11.1</ecNumber>
    </recommendedName>
</protein>
<dbReference type="GO" id="GO:0031032">
    <property type="term" value="P:actomyosin structure organization"/>
    <property type="evidence" value="ECO:0007669"/>
    <property type="project" value="TreeGrafter"/>
</dbReference>
<organism evidence="8 9">
    <name type="scientific">Puccinia striiformis</name>
    <dbReference type="NCBI Taxonomy" id="27350"/>
    <lineage>
        <taxon>Eukaryota</taxon>
        <taxon>Fungi</taxon>
        <taxon>Dikarya</taxon>
        <taxon>Basidiomycota</taxon>
        <taxon>Pucciniomycotina</taxon>
        <taxon>Pucciniomycetes</taxon>
        <taxon>Pucciniales</taxon>
        <taxon>Pucciniaceae</taxon>
        <taxon>Puccinia</taxon>
    </lineage>
</organism>
<dbReference type="GO" id="GO:0005524">
    <property type="term" value="F:ATP binding"/>
    <property type="evidence" value="ECO:0007669"/>
    <property type="project" value="UniProtKB-KW"/>
</dbReference>
<dbReference type="InterPro" id="IPR050839">
    <property type="entry name" value="Rho-assoc_Ser/Thr_Kinase"/>
</dbReference>
<dbReference type="PANTHER" id="PTHR22988">
    <property type="entry name" value="MYOTONIC DYSTROPHY S/T KINASE-RELATED"/>
    <property type="match status" value="1"/>
</dbReference>
<dbReference type="PROSITE" id="PS51285">
    <property type="entry name" value="AGC_KINASE_CTER"/>
    <property type="match status" value="1"/>
</dbReference>
<keyword evidence="3" id="KW-0808">Transferase</keyword>
<dbReference type="Gene3D" id="1.10.510.10">
    <property type="entry name" value="Transferase(Phosphotransferase) domain 1"/>
    <property type="match status" value="1"/>
</dbReference>
<dbReference type="VEuPathDB" id="FungiDB:PSTT_08474"/>
<evidence type="ECO:0000256" key="1">
    <source>
        <dbReference type="ARBA" id="ARBA00012513"/>
    </source>
</evidence>
<evidence type="ECO:0000256" key="2">
    <source>
        <dbReference type="ARBA" id="ARBA00022527"/>
    </source>
</evidence>
<sequence length="159" mass="18019">MNFTFLMMFIYLENLKTLSEGSLITSADHRLGKKGAEEIKEHVFFSGIDWSTIQNIEASFVPHLKLVTDTSYFPTDDLGDVPNEPVGADTDSGSKDLAFLGYTVRYPFLSFLFSILSLWTRNEIALECLPPLFFVYSSVVMRTDLVVISKLLRLFSINE</sequence>
<evidence type="ECO:0000259" key="7">
    <source>
        <dbReference type="PROSITE" id="PS51285"/>
    </source>
</evidence>
<dbReference type="EMBL" id="PKSL01000078">
    <property type="protein sequence ID" value="POW07125.1"/>
    <property type="molecule type" value="Genomic_DNA"/>
</dbReference>
<name>A0A2S4VCD2_9BASI</name>
<evidence type="ECO:0000256" key="3">
    <source>
        <dbReference type="ARBA" id="ARBA00022679"/>
    </source>
</evidence>
<evidence type="ECO:0000313" key="9">
    <source>
        <dbReference type="Proteomes" id="UP000239156"/>
    </source>
</evidence>
<accession>A0A2S4VCD2</accession>
<keyword evidence="4" id="KW-0547">Nucleotide-binding</keyword>
<evidence type="ECO:0000256" key="6">
    <source>
        <dbReference type="ARBA" id="ARBA00022840"/>
    </source>
</evidence>
<keyword evidence="6" id="KW-0067">ATP-binding</keyword>
<keyword evidence="2" id="KW-0723">Serine/threonine-protein kinase</keyword>
<dbReference type="GO" id="GO:0005737">
    <property type="term" value="C:cytoplasm"/>
    <property type="evidence" value="ECO:0007669"/>
    <property type="project" value="TreeGrafter"/>
</dbReference>
<dbReference type="PANTHER" id="PTHR22988:SF75">
    <property type="entry name" value="MYOSIN-16-LIKE"/>
    <property type="match status" value="1"/>
</dbReference>
<evidence type="ECO:0000256" key="4">
    <source>
        <dbReference type="ARBA" id="ARBA00022741"/>
    </source>
</evidence>
<proteinExistence type="predicted"/>
<evidence type="ECO:0000256" key="5">
    <source>
        <dbReference type="ARBA" id="ARBA00022777"/>
    </source>
</evidence>
<dbReference type="GO" id="GO:0004674">
    <property type="term" value="F:protein serine/threonine kinase activity"/>
    <property type="evidence" value="ECO:0007669"/>
    <property type="project" value="UniProtKB-KW"/>
</dbReference>
<keyword evidence="5" id="KW-0418">Kinase</keyword>
<dbReference type="InterPro" id="IPR000961">
    <property type="entry name" value="AGC-kinase_C"/>
</dbReference>
<dbReference type="VEuPathDB" id="FungiDB:PSHT_04333"/>
<evidence type="ECO:0000313" key="8">
    <source>
        <dbReference type="EMBL" id="POW07125.1"/>
    </source>
</evidence>
<dbReference type="Proteomes" id="UP000239156">
    <property type="component" value="Unassembled WGS sequence"/>
</dbReference>
<dbReference type="EC" id="2.7.11.1" evidence="1"/>